<dbReference type="AlphaFoldDB" id="A0A9X2EB96"/>
<proteinExistence type="predicted"/>
<dbReference type="EMBL" id="JAMRXG010000017">
    <property type="protein sequence ID" value="MCM6777749.1"/>
    <property type="molecule type" value="Genomic_DNA"/>
</dbReference>
<keyword evidence="3" id="KW-1185">Reference proteome</keyword>
<evidence type="ECO:0000313" key="2">
    <source>
        <dbReference type="EMBL" id="MCM6777749.1"/>
    </source>
</evidence>
<reference evidence="2" key="1">
    <citation type="submission" date="2022-06" db="EMBL/GenBank/DDBJ databases">
        <title>Novel species in genus nocardia.</title>
        <authorList>
            <person name="Li F."/>
        </authorList>
    </citation>
    <scope>NUCLEOTIDE SEQUENCE</scope>
    <source>
        <strain evidence="2">CDC141</strain>
    </source>
</reference>
<organism evidence="2 3">
    <name type="scientific">Nocardia pulmonis</name>
    <dbReference type="NCBI Taxonomy" id="2951408"/>
    <lineage>
        <taxon>Bacteria</taxon>
        <taxon>Bacillati</taxon>
        <taxon>Actinomycetota</taxon>
        <taxon>Actinomycetes</taxon>
        <taxon>Mycobacteriales</taxon>
        <taxon>Nocardiaceae</taxon>
        <taxon>Nocardia</taxon>
    </lineage>
</organism>
<dbReference type="InterPro" id="IPR010982">
    <property type="entry name" value="Lambda_DNA-bd_dom_sf"/>
</dbReference>
<dbReference type="InterPro" id="IPR001387">
    <property type="entry name" value="Cro/C1-type_HTH"/>
</dbReference>
<sequence>MHQNGLSTRQLANRGGVHHSFIDHLLSGRRDTCAERSARRIAAALHTPVSVLFTSDFGRAPEVPK</sequence>
<accession>A0A9X2EB96</accession>
<protein>
    <submittedName>
        <fullName evidence="2">Helix-turn-helix domain-containing protein</fullName>
    </submittedName>
</protein>
<comment type="caution">
    <text evidence="2">The sequence shown here is derived from an EMBL/GenBank/DDBJ whole genome shotgun (WGS) entry which is preliminary data.</text>
</comment>
<dbReference type="Gene3D" id="1.10.260.40">
    <property type="entry name" value="lambda repressor-like DNA-binding domains"/>
    <property type="match status" value="1"/>
</dbReference>
<evidence type="ECO:0000313" key="3">
    <source>
        <dbReference type="Proteomes" id="UP001139157"/>
    </source>
</evidence>
<dbReference type="GO" id="GO:0003677">
    <property type="term" value="F:DNA binding"/>
    <property type="evidence" value="ECO:0007669"/>
    <property type="project" value="InterPro"/>
</dbReference>
<dbReference type="PROSITE" id="PS50943">
    <property type="entry name" value="HTH_CROC1"/>
    <property type="match status" value="1"/>
</dbReference>
<dbReference type="CDD" id="cd00093">
    <property type="entry name" value="HTH_XRE"/>
    <property type="match status" value="1"/>
</dbReference>
<name>A0A9X2EB96_9NOCA</name>
<dbReference type="SUPFAM" id="SSF47413">
    <property type="entry name" value="lambda repressor-like DNA-binding domains"/>
    <property type="match status" value="1"/>
</dbReference>
<evidence type="ECO:0000259" key="1">
    <source>
        <dbReference type="PROSITE" id="PS50943"/>
    </source>
</evidence>
<feature type="domain" description="HTH cro/C1-type" evidence="1">
    <location>
        <begin position="3"/>
        <end position="52"/>
    </location>
</feature>
<dbReference type="Proteomes" id="UP001139157">
    <property type="component" value="Unassembled WGS sequence"/>
</dbReference>
<dbReference type="Pfam" id="PF13560">
    <property type="entry name" value="HTH_31"/>
    <property type="match status" value="1"/>
</dbReference>
<gene>
    <name evidence="2" type="ORF">NDR86_30120</name>
</gene>